<feature type="domain" description="ABC transporter" evidence="8">
    <location>
        <begin position="369"/>
        <end position="606"/>
    </location>
</feature>
<evidence type="ECO:0000256" key="4">
    <source>
        <dbReference type="ARBA" id="ARBA00022840"/>
    </source>
</evidence>
<dbReference type="PROSITE" id="PS50929">
    <property type="entry name" value="ABC_TM1F"/>
    <property type="match status" value="1"/>
</dbReference>
<feature type="transmembrane region" description="Helical" evidence="7">
    <location>
        <begin position="89"/>
        <end position="111"/>
    </location>
</feature>
<evidence type="ECO:0000256" key="5">
    <source>
        <dbReference type="ARBA" id="ARBA00022989"/>
    </source>
</evidence>
<dbReference type="InterPro" id="IPR003439">
    <property type="entry name" value="ABC_transporter-like_ATP-bd"/>
</dbReference>
<evidence type="ECO:0000256" key="3">
    <source>
        <dbReference type="ARBA" id="ARBA00022741"/>
    </source>
</evidence>
<keyword evidence="5 7" id="KW-1133">Transmembrane helix</keyword>
<evidence type="ECO:0000313" key="11">
    <source>
        <dbReference type="Proteomes" id="UP000830835"/>
    </source>
</evidence>
<evidence type="ECO:0000259" key="8">
    <source>
        <dbReference type="PROSITE" id="PS50893"/>
    </source>
</evidence>
<evidence type="ECO:0000259" key="9">
    <source>
        <dbReference type="PROSITE" id="PS50929"/>
    </source>
</evidence>
<keyword evidence="3" id="KW-0547">Nucleotide-binding</keyword>
<keyword evidence="4 10" id="KW-0067">ATP-binding</keyword>
<dbReference type="InterPro" id="IPR039421">
    <property type="entry name" value="Type_1_exporter"/>
</dbReference>
<reference evidence="10" key="1">
    <citation type="submission" date="2021-02" db="EMBL/GenBank/DDBJ databases">
        <title>The CRISPR/cas machinery reduction and long-range gene transfer in the hot spring cyanobacterium Synechococcus.</title>
        <authorList>
            <person name="Dvorak P."/>
            <person name="Jahodarova E."/>
            <person name="Hasler P."/>
            <person name="Poulickova A."/>
        </authorList>
    </citation>
    <scope>NUCLEOTIDE SEQUENCE</scope>
    <source>
        <strain evidence="10">Rupite</strain>
    </source>
</reference>
<dbReference type="Proteomes" id="UP000830835">
    <property type="component" value="Unassembled WGS sequence"/>
</dbReference>
<dbReference type="InterPro" id="IPR003593">
    <property type="entry name" value="AAA+_ATPase"/>
</dbReference>
<feature type="transmembrane region" description="Helical" evidence="7">
    <location>
        <begin position="190"/>
        <end position="209"/>
    </location>
</feature>
<keyword evidence="2 7" id="KW-0812">Transmembrane</keyword>
<dbReference type="PROSITE" id="PS50893">
    <property type="entry name" value="ABC_TRANSPORTER_2"/>
    <property type="match status" value="1"/>
</dbReference>
<dbReference type="PANTHER" id="PTHR24221:SF654">
    <property type="entry name" value="ATP-BINDING CASSETTE SUB-FAMILY B MEMBER 6"/>
    <property type="match status" value="1"/>
</dbReference>
<dbReference type="PANTHER" id="PTHR24221">
    <property type="entry name" value="ATP-BINDING CASSETTE SUB-FAMILY B"/>
    <property type="match status" value="1"/>
</dbReference>
<gene>
    <name evidence="10" type="ORF">JX360_13995</name>
</gene>
<evidence type="ECO:0000256" key="2">
    <source>
        <dbReference type="ARBA" id="ARBA00022692"/>
    </source>
</evidence>
<feature type="domain" description="ABC transmembrane type-1" evidence="9">
    <location>
        <begin position="73"/>
        <end position="335"/>
    </location>
</feature>
<dbReference type="InterPro" id="IPR036640">
    <property type="entry name" value="ABC1_TM_sf"/>
</dbReference>
<comment type="caution">
    <text evidence="10">The sequence shown here is derived from an EMBL/GenBank/DDBJ whole genome shotgun (WGS) entry which is preliminary data.</text>
</comment>
<comment type="subcellular location">
    <subcellularLocation>
        <location evidence="1">Cell membrane</location>
        <topology evidence="1">Multi-pass membrane protein</topology>
    </subcellularLocation>
</comment>
<keyword evidence="6 7" id="KW-0472">Membrane</keyword>
<sequence length="607" mass="66478">MPHSNPVPPRPNGSITSVLRRIWEHLTPRQRWQLPGLAVLMVMSGLAEGMTLGAVLPFLAVIVSPERVFEYPLAAQLARVVGLTTGDQLVLPLTVAFALAALGAGAMKLWVLWVSKNFVQQVGHGFAVEVYRRTIYQPYRVHVSRNSSELLGSVEKITTVTTALTQVLMLVSSLVSGVAIVVALLLIEPLIAMVAFFGCGSIYLLIMVGSRRRLARNSQIISRTLNLKLKAMQEGSGAIRDILLDNSQPFYCELYRRADWPFRKAKEENTFLVSSPRNAVEALGMLLIAGLAYGLSRQPGGGALALPLLGTLALGAQRLMPVLNQSFAAWVLIRGDQSSAEDVLNLLEQPIDPLFLLPSPPPLVWKSAIEFRGVGFRYGEGQPWVLQDVTFKIPKGSRVGFVGSTGSGKSTTLDLLMGLLDPSTGEVLVDGLPIDGERRRAWQRTIAHVPQHIFLADTTIAENIALGLPKKEIDLERVRWAAQQAQIAEFIESRPDGYWSTLGERGIRLSGGQRQRVGIARALYKQADVLVFDEATSALDNATEQEVMAAINSLSQDLTILMIAHRLSTVEQCDWIVELEQGRVVAQGSYQDLLTHSQSFQRMAGVV</sequence>
<name>A0ABT0CF69_THEVL</name>
<organism evidence="10 11">
    <name type="scientific">Thermostichus vulcanus str. 'Rupite'</name>
    <dbReference type="NCBI Taxonomy" id="2813851"/>
    <lineage>
        <taxon>Bacteria</taxon>
        <taxon>Bacillati</taxon>
        <taxon>Cyanobacteriota</taxon>
        <taxon>Cyanophyceae</taxon>
        <taxon>Thermostichales</taxon>
        <taxon>Thermostichaceae</taxon>
        <taxon>Thermostichus</taxon>
    </lineage>
</organism>
<proteinExistence type="predicted"/>
<dbReference type="InterPro" id="IPR017871">
    <property type="entry name" value="ABC_transporter-like_CS"/>
</dbReference>
<protein>
    <submittedName>
        <fullName evidence="10">ABC transporter ATP-binding protein</fullName>
    </submittedName>
</protein>
<dbReference type="GO" id="GO:0005524">
    <property type="term" value="F:ATP binding"/>
    <property type="evidence" value="ECO:0007669"/>
    <property type="project" value="UniProtKB-KW"/>
</dbReference>
<dbReference type="Pfam" id="PF00005">
    <property type="entry name" value="ABC_tran"/>
    <property type="match status" value="1"/>
</dbReference>
<dbReference type="Gene3D" id="3.40.50.300">
    <property type="entry name" value="P-loop containing nucleotide triphosphate hydrolases"/>
    <property type="match status" value="1"/>
</dbReference>
<dbReference type="Gene3D" id="1.20.1560.10">
    <property type="entry name" value="ABC transporter type 1, transmembrane domain"/>
    <property type="match status" value="1"/>
</dbReference>
<dbReference type="SUPFAM" id="SSF52540">
    <property type="entry name" value="P-loop containing nucleoside triphosphate hydrolases"/>
    <property type="match status" value="1"/>
</dbReference>
<evidence type="ECO:0000256" key="6">
    <source>
        <dbReference type="ARBA" id="ARBA00023136"/>
    </source>
</evidence>
<evidence type="ECO:0000256" key="7">
    <source>
        <dbReference type="SAM" id="Phobius"/>
    </source>
</evidence>
<dbReference type="PROSITE" id="PS00211">
    <property type="entry name" value="ABC_TRANSPORTER_1"/>
    <property type="match status" value="1"/>
</dbReference>
<dbReference type="InterPro" id="IPR011527">
    <property type="entry name" value="ABC1_TM_dom"/>
</dbReference>
<feature type="transmembrane region" description="Helical" evidence="7">
    <location>
        <begin position="37"/>
        <end position="63"/>
    </location>
</feature>
<dbReference type="InterPro" id="IPR027417">
    <property type="entry name" value="P-loop_NTPase"/>
</dbReference>
<evidence type="ECO:0000313" key="10">
    <source>
        <dbReference type="EMBL" id="MCJ2544000.1"/>
    </source>
</evidence>
<keyword evidence="11" id="KW-1185">Reference proteome</keyword>
<evidence type="ECO:0000256" key="1">
    <source>
        <dbReference type="ARBA" id="ARBA00004651"/>
    </source>
</evidence>
<feature type="transmembrane region" description="Helical" evidence="7">
    <location>
        <begin position="163"/>
        <end position="184"/>
    </location>
</feature>
<dbReference type="SMART" id="SM00382">
    <property type="entry name" value="AAA"/>
    <property type="match status" value="1"/>
</dbReference>
<accession>A0ABT0CF69</accession>
<dbReference type="SUPFAM" id="SSF90123">
    <property type="entry name" value="ABC transporter transmembrane region"/>
    <property type="match status" value="1"/>
</dbReference>
<dbReference type="EMBL" id="JAFIRA010000043">
    <property type="protein sequence ID" value="MCJ2544000.1"/>
    <property type="molecule type" value="Genomic_DNA"/>
</dbReference>